<dbReference type="InterPro" id="IPR056601">
    <property type="entry name" value="Galaxin_dom"/>
</dbReference>
<dbReference type="GeneID" id="109050429"/>
<evidence type="ECO:0000313" key="2">
    <source>
        <dbReference type="RefSeq" id="XP_042631015.1"/>
    </source>
</evidence>
<name>A0A9R0BDU3_CYPCA</name>
<gene>
    <name evidence="2" type="primary">LOC109050429</name>
</gene>
<proteinExistence type="predicted"/>
<feature type="domain" description="Galaxin-like repeats" evidence="1">
    <location>
        <begin position="2"/>
        <end position="122"/>
    </location>
</feature>
<dbReference type="Proteomes" id="UP001155660">
    <property type="component" value="Chromosome A18"/>
</dbReference>
<evidence type="ECO:0000259" key="1">
    <source>
        <dbReference type="Pfam" id="PF24748"/>
    </source>
</evidence>
<accession>A0A9R0BDU3</accession>
<reference evidence="2" key="1">
    <citation type="submission" date="2025-08" db="UniProtKB">
        <authorList>
            <consortium name="RefSeq"/>
        </authorList>
    </citation>
    <scope>IDENTIFICATION</scope>
    <source>
        <tissue evidence="2">Muscle</tissue>
    </source>
</reference>
<dbReference type="PANTHER" id="PTHR34490">
    <property type="entry name" value="PROTEIN CBG12054-RELATED"/>
    <property type="match status" value="1"/>
</dbReference>
<sequence>MYLTTTHICCGGNKMLELKKNLSCCGGNSFNKTFQYCCLTNNNVEVRLKNQPCHSPPPTEAGPSEYVNCSGVLYRRGSGLNQCCGKDVYSLTDDNVLCCNGILYRNVPEQSECVGGVIYTQNQIKMLTCGSEVYDHKKQLCCSGHLYNKIKAECCGNLLLKYNNNQICCSSSTHAMIYDTKQEHLCCGHYYYNTSLWSCCAEHLKPTPKTDSYPPEYRLKPLTDLIPDICHKTVLFGKVESVVLRQKWRDIVLRVIVAVSELSQGTLLHVSLDHCSSPALENSMTYLWEENNRKYKPLSIPVDVTSDIHMFFTACDLNLMQALKRSVNTCSHMRHIHGVFSMQVHF</sequence>
<dbReference type="OrthoDB" id="5989849at2759"/>
<dbReference type="PANTHER" id="PTHR34490:SF3">
    <property type="entry name" value="GALAXIN-LIKE ISOFORM X2"/>
    <property type="match status" value="1"/>
</dbReference>
<organism evidence="2">
    <name type="scientific">Cyprinus carpio</name>
    <name type="common">Common carp</name>
    <dbReference type="NCBI Taxonomy" id="7962"/>
    <lineage>
        <taxon>Eukaryota</taxon>
        <taxon>Metazoa</taxon>
        <taxon>Chordata</taxon>
        <taxon>Craniata</taxon>
        <taxon>Vertebrata</taxon>
        <taxon>Euteleostomi</taxon>
        <taxon>Actinopterygii</taxon>
        <taxon>Neopterygii</taxon>
        <taxon>Teleostei</taxon>
        <taxon>Ostariophysi</taxon>
        <taxon>Cypriniformes</taxon>
        <taxon>Cyprinidae</taxon>
        <taxon>Cyprininae</taxon>
        <taxon>Cyprinus</taxon>
    </lineage>
</organism>
<dbReference type="KEGG" id="ccar:109050429"/>
<dbReference type="InterPro" id="IPR055284">
    <property type="entry name" value="Galaxin-like"/>
</dbReference>
<dbReference type="RefSeq" id="XP_042631015.1">
    <property type="nucleotide sequence ID" value="XM_042775081.1"/>
</dbReference>
<dbReference type="Pfam" id="PF24748">
    <property type="entry name" value="Galaxin_repeat"/>
    <property type="match status" value="1"/>
</dbReference>
<protein>
    <submittedName>
        <fullName evidence="2">Galaxin-like</fullName>
    </submittedName>
</protein>
<dbReference type="AlphaFoldDB" id="A0A9R0BDU3"/>